<dbReference type="AlphaFoldDB" id="A0A1M5K4D6"/>
<dbReference type="InterPro" id="IPR001647">
    <property type="entry name" value="HTH_TetR"/>
</dbReference>
<dbReference type="InterPro" id="IPR036271">
    <property type="entry name" value="Tet_transcr_reg_TetR-rel_C_sf"/>
</dbReference>
<evidence type="ECO:0000259" key="5">
    <source>
        <dbReference type="PROSITE" id="PS50977"/>
    </source>
</evidence>
<dbReference type="Proteomes" id="UP000189796">
    <property type="component" value="Chromosome I"/>
</dbReference>
<gene>
    <name evidence="6" type="ORF">SAMN05443248_1668</name>
</gene>
<organism evidence="6 7">
    <name type="scientific">Bradyrhizobium erythrophlei</name>
    <dbReference type="NCBI Taxonomy" id="1437360"/>
    <lineage>
        <taxon>Bacteria</taxon>
        <taxon>Pseudomonadati</taxon>
        <taxon>Pseudomonadota</taxon>
        <taxon>Alphaproteobacteria</taxon>
        <taxon>Hyphomicrobiales</taxon>
        <taxon>Nitrobacteraceae</taxon>
        <taxon>Bradyrhizobium</taxon>
    </lineage>
</organism>
<evidence type="ECO:0000256" key="3">
    <source>
        <dbReference type="ARBA" id="ARBA00023163"/>
    </source>
</evidence>
<sequence length="231" mass="25833">MVLGCSLCITDADAVNGKALKIMARPREFDEAAVLDAAIRQFWLHGYEATSVRDLADEMGIAGASLYNAFGDKRALFERSLNRYLDQTFRERIRRLEHSLPPRDAIVAFLQEIIKRSLNDKRRLGCLLVNSALEIAPHDEKLRQIVATFLSEVESFFLRCVTSGQHDGTIPHAQSAEDLARLLSGVLLGIRVLARARPDRKLLEGLVRPVFALLDNPVPTKRPHKAGRVGR</sequence>
<keyword evidence="2 4" id="KW-0238">DNA-binding</keyword>
<dbReference type="InterPro" id="IPR023772">
    <property type="entry name" value="DNA-bd_HTH_TetR-type_CS"/>
</dbReference>
<feature type="domain" description="HTH tetR-type" evidence="5">
    <location>
        <begin position="28"/>
        <end position="88"/>
    </location>
</feature>
<dbReference type="SUPFAM" id="SSF46689">
    <property type="entry name" value="Homeodomain-like"/>
    <property type="match status" value="1"/>
</dbReference>
<reference evidence="6 7" key="1">
    <citation type="submission" date="2016-11" db="EMBL/GenBank/DDBJ databases">
        <authorList>
            <person name="Jaros S."/>
            <person name="Januszkiewicz K."/>
            <person name="Wedrychowicz H."/>
        </authorList>
    </citation>
    <scope>NUCLEOTIDE SEQUENCE [LARGE SCALE GENOMIC DNA]</scope>
    <source>
        <strain evidence="6 7">GAS138</strain>
    </source>
</reference>
<dbReference type="PANTHER" id="PTHR47506:SF1">
    <property type="entry name" value="HTH-TYPE TRANSCRIPTIONAL REGULATOR YJDC"/>
    <property type="match status" value="1"/>
</dbReference>
<dbReference type="Gene3D" id="1.10.357.10">
    <property type="entry name" value="Tetracycline Repressor, domain 2"/>
    <property type="match status" value="1"/>
</dbReference>
<dbReference type="SUPFAM" id="SSF48498">
    <property type="entry name" value="Tetracyclin repressor-like, C-terminal domain"/>
    <property type="match status" value="1"/>
</dbReference>
<proteinExistence type="predicted"/>
<dbReference type="EMBL" id="LT670817">
    <property type="protein sequence ID" value="SHG47329.1"/>
    <property type="molecule type" value="Genomic_DNA"/>
</dbReference>
<keyword evidence="1" id="KW-0805">Transcription regulation</keyword>
<evidence type="ECO:0000313" key="7">
    <source>
        <dbReference type="Proteomes" id="UP000189796"/>
    </source>
</evidence>
<dbReference type="PANTHER" id="PTHR47506">
    <property type="entry name" value="TRANSCRIPTIONAL REGULATORY PROTEIN"/>
    <property type="match status" value="1"/>
</dbReference>
<dbReference type="InterPro" id="IPR011075">
    <property type="entry name" value="TetR_C"/>
</dbReference>
<name>A0A1M5K4D6_9BRAD</name>
<dbReference type="Pfam" id="PF16925">
    <property type="entry name" value="TetR_C_13"/>
    <property type="match status" value="1"/>
</dbReference>
<dbReference type="GO" id="GO:0003677">
    <property type="term" value="F:DNA binding"/>
    <property type="evidence" value="ECO:0007669"/>
    <property type="project" value="UniProtKB-UniRule"/>
</dbReference>
<accession>A0A1M5K4D6</accession>
<dbReference type="Pfam" id="PF00440">
    <property type="entry name" value="TetR_N"/>
    <property type="match status" value="1"/>
</dbReference>
<evidence type="ECO:0000256" key="1">
    <source>
        <dbReference type="ARBA" id="ARBA00023015"/>
    </source>
</evidence>
<evidence type="ECO:0000313" key="6">
    <source>
        <dbReference type="EMBL" id="SHG47329.1"/>
    </source>
</evidence>
<dbReference type="PROSITE" id="PS01081">
    <property type="entry name" value="HTH_TETR_1"/>
    <property type="match status" value="1"/>
</dbReference>
<dbReference type="InterPro" id="IPR009057">
    <property type="entry name" value="Homeodomain-like_sf"/>
</dbReference>
<feature type="DNA-binding region" description="H-T-H motif" evidence="4">
    <location>
        <begin position="51"/>
        <end position="70"/>
    </location>
</feature>
<keyword evidence="3" id="KW-0804">Transcription</keyword>
<protein>
    <submittedName>
        <fullName evidence="6">Transcriptional regulator, TetR family</fullName>
    </submittedName>
</protein>
<dbReference type="PROSITE" id="PS50977">
    <property type="entry name" value="HTH_TETR_2"/>
    <property type="match status" value="1"/>
</dbReference>
<evidence type="ECO:0000256" key="2">
    <source>
        <dbReference type="ARBA" id="ARBA00023125"/>
    </source>
</evidence>
<evidence type="ECO:0000256" key="4">
    <source>
        <dbReference type="PROSITE-ProRule" id="PRU00335"/>
    </source>
</evidence>
<dbReference type="Gene3D" id="1.10.10.60">
    <property type="entry name" value="Homeodomain-like"/>
    <property type="match status" value="1"/>
</dbReference>